<organism evidence="2 3">
    <name type="scientific">Enterocloster alcoholdehydrogenati</name>
    <dbReference type="NCBI Taxonomy" id="2547410"/>
    <lineage>
        <taxon>Bacteria</taxon>
        <taxon>Bacillati</taxon>
        <taxon>Bacillota</taxon>
        <taxon>Clostridia</taxon>
        <taxon>Lachnospirales</taxon>
        <taxon>Lachnospiraceae</taxon>
        <taxon>Enterocloster</taxon>
    </lineage>
</organism>
<evidence type="ECO:0000256" key="1">
    <source>
        <dbReference type="SAM" id="MobiDB-lite"/>
    </source>
</evidence>
<name>A0ABQ0AUY5_9FIRM</name>
<dbReference type="RefSeq" id="WP_176256281.1">
    <property type="nucleotide sequence ID" value="NZ_BAABXL010000001.1"/>
</dbReference>
<keyword evidence="3" id="KW-1185">Reference proteome</keyword>
<dbReference type="InterPro" id="IPR014918">
    <property type="entry name" value="Phage_tail_3"/>
</dbReference>
<dbReference type="Pfam" id="PF08813">
    <property type="entry name" value="Phage_tail_3"/>
    <property type="match status" value="1"/>
</dbReference>
<accession>A0ABQ0AUY5</accession>
<evidence type="ECO:0008006" key="4">
    <source>
        <dbReference type="Google" id="ProtNLM"/>
    </source>
</evidence>
<protein>
    <recommendedName>
        <fullName evidence="4">Phage tail protein</fullName>
    </recommendedName>
</protein>
<reference evidence="2 3" key="1">
    <citation type="submission" date="2024-04" db="EMBL/GenBank/DDBJ databases">
        <title>Defined microbial consortia suppress multidrug-resistant proinflammatory Enterobacteriaceae via ecological control.</title>
        <authorList>
            <person name="Furuichi M."/>
            <person name="Kawaguchi T."/>
            <person name="Pust M."/>
            <person name="Yasuma K."/>
            <person name="Plichta D."/>
            <person name="Hasegawa N."/>
            <person name="Ohya T."/>
            <person name="Bhattarai S."/>
            <person name="Sasajima S."/>
            <person name="Aoto Y."/>
            <person name="Tuganbaev T."/>
            <person name="Yaginuma M."/>
            <person name="Ueda M."/>
            <person name="Okahashi N."/>
            <person name="Amafuji K."/>
            <person name="Kiridooshi Y."/>
            <person name="Sugita K."/>
            <person name="Strazar M."/>
            <person name="Skelly A."/>
            <person name="Suda W."/>
            <person name="Hattori M."/>
            <person name="Nakamoto N."/>
            <person name="Caballero S."/>
            <person name="Norman J."/>
            <person name="Olle B."/>
            <person name="Tanoue T."/>
            <person name="Arita M."/>
            <person name="Bucci V."/>
            <person name="Atarashi K."/>
            <person name="Xavier R."/>
            <person name="Honda K."/>
        </authorList>
    </citation>
    <scope>NUCLEOTIDE SEQUENCE [LARGE SCALE GENOMIC DNA]</scope>
    <source>
        <strain evidence="3">f13</strain>
    </source>
</reference>
<dbReference type="EMBL" id="BAABXL010000001">
    <property type="protein sequence ID" value="GAA6267835.1"/>
    <property type="molecule type" value="Genomic_DNA"/>
</dbReference>
<sequence>MLANGSKLGYRKHSGSDEGNYTDLPGLKEIPEMGIEPEKVENTCLTDKNMQYENGIGDAGDITYKFKYDNSKADSPYRIMRKAQESGEVMDFQETLIDGTKTEFSGQVSVKRTGGGVNGVIEFNLAISLQSDIKVIDPSE</sequence>
<dbReference type="Gene3D" id="4.10.410.40">
    <property type="match status" value="1"/>
</dbReference>
<gene>
    <name evidence="2" type="ORF">F130042H8_08950</name>
</gene>
<comment type="caution">
    <text evidence="2">The sequence shown here is derived from an EMBL/GenBank/DDBJ whole genome shotgun (WGS) entry which is preliminary data.</text>
</comment>
<dbReference type="Proteomes" id="UP001600894">
    <property type="component" value="Unassembled WGS sequence"/>
</dbReference>
<evidence type="ECO:0000313" key="2">
    <source>
        <dbReference type="EMBL" id="GAA6267835.1"/>
    </source>
</evidence>
<feature type="region of interest" description="Disordered" evidence="1">
    <location>
        <begin position="1"/>
        <end position="28"/>
    </location>
</feature>
<proteinExistence type="predicted"/>
<evidence type="ECO:0000313" key="3">
    <source>
        <dbReference type="Proteomes" id="UP001600894"/>
    </source>
</evidence>